<proteinExistence type="predicted"/>
<reference evidence="1 2" key="1">
    <citation type="submission" date="2024-02" db="EMBL/GenBank/DDBJ databases">
        <title>A Gaetbulibacter species isolated from tidal flats and genomic insights of their niches.</title>
        <authorList>
            <person name="Ye Y."/>
        </authorList>
    </citation>
    <scope>NUCLEOTIDE SEQUENCE [LARGE SCALE GENOMIC DNA]</scope>
    <source>
        <strain evidence="1 2">KYW382</strain>
    </source>
</reference>
<comment type="caution">
    <text evidence="1">The sequence shown here is derived from an EMBL/GenBank/DDBJ whole genome shotgun (WGS) entry which is preliminary data.</text>
</comment>
<gene>
    <name evidence="1" type="ORF">V8G58_03760</name>
</gene>
<protein>
    <submittedName>
        <fullName evidence="1">Uncharacterized protein</fullName>
    </submittedName>
</protein>
<accession>A0ABW7MW32</accession>
<sequence>MSSKILIKIPPSGELEEIHFGKHFSQALWVEFEPNECEKWFGCFPLENINGYNTVLTNKENEVALVVASGFGYLIDIEKKKMILKIAEYPPITSAILTENPNYFVLGTYYSVYVIDNEKIVQKISPDFMVEGIYFKKQENGNAIGDLASAENHYESNIDFNFDLLSFKMTLDQKVKRKRFRLF</sequence>
<evidence type="ECO:0000313" key="1">
    <source>
        <dbReference type="EMBL" id="MFH6771039.1"/>
    </source>
</evidence>
<dbReference type="EMBL" id="JBAWKB010000001">
    <property type="protein sequence ID" value="MFH6771039.1"/>
    <property type="molecule type" value="Genomic_DNA"/>
</dbReference>
<organism evidence="1 2">
    <name type="scientific">Gaetbulibacter aestuarii</name>
    <dbReference type="NCBI Taxonomy" id="1502358"/>
    <lineage>
        <taxon>Bacteria</taxon>
        <taxon>Pseudomonadati</taxon>
        <taxon>Bacteroidota</taxon>
        <taxon>Flavobacteriia</taxon>
        <taxon>Flavobacteriales</taxon>
        <taxon>Flavobacteriaceae</taxon>
        <taxon>Gaetbulibacter</taxon>
    </lineage>
</organism>
<evidence type="ECO:0000313" key="2">
    <source>
        <dbReference type="Proteomes" id="UP001610100"/>
    </source>
</evidence>
<dbReference type="RefSeq" id="WP_344739873.1">
    <property type="nucleotide sequence ID" value="NZ_BAABAY010000001.1"/>
</dbReference>
<dbReference type="Proteomes" id="UP001610100">
    <property type="component" value="Unassembled WGS sequence"/>
</dbReference>
<name>A0ABW7MW32_9FLAO</name>
<keyword evidence="2" id="KW-1185">Reference proteome</keyword>